<protein>
    <submittedName>
        <fullName evidence="1">Uncharacterized protein</fullName>
    </submittedName>
</protein>
<accession>A0ABY8EVC2</accession>
<dbReference type="EMBL" id="CP046238">
    <property type="protein sequence ID" value="WFD49552.1"/>
    <property type="molecule type" value="Genomic_DNA"/>
</dbReference>
<evidence type="ECO:0000313" key="1">
    <source>
        <dbReference type="EMBL" id="WFD49552.1"/>
    </source>
</evidence>
<keyword evidence="2" id="KW-1185">Reference proteome</keyword>
<proteinExistence type="predicted"/>
<organism evidence="1 2">
    <name type="scientific">Malassezia furfur</name>
    <name type="common">Pityriasis versicolor infection agent</name>
    <name type="synonym">Pityrosporum furfur</name>
    <dbReference type="NCBI Taxonomy" id="55194"/>
    <lineage>
        <taxon>Eukaryota</taxon>
        <taxon>Fungi</taxon>
        <taxon>Dikarya</taxon>
        <taxon>Basidiomycota</taxon>
        <taxon>Ustilaginomycotina</taxon>
        <taxon>Malasseziomycetes</taxon>
        <taxon>Malasseziales</taxon>
        <taxon>Malasseziaceae</taxon>
        <taxon>Malassezia</taxon>
    </lineage>
</organism>
<dbReference type="Proteomes" id="UP000818624">
    <property type="component" value="Chromosome 5"/>
</dbReference>
<name>A0ABY8EVC2_MALFU</name>
<evidence type="ECO:0000313" key="2">
    <source>
        <dbReference type="Proteomes" id="UP000818624"/>
    </source>
</evidence>
<gene>
    <name evidence="1" type="ORF">GLX27_004235</name>
</gene>
<sequence>MLVASSHRTSSKLDATLLISTLQGQKVGTIGNGRKAGSKRLFKQRPWEFDFLDAHDEPRFRLRRLPGSQKTTAEVYERGDAPGDANWRKMGQIAVDGTDPWDFEYRVSYTLFEVETDGLCREPFARTVSHALTDQFCFQHNNQLVASQQEIPLYEMGYDSKAVNYLLWTQALPHPGPVVLPVAYDKGVPKMDTIVLDHDIIPFVDPNAPGATARQRILYLATSYLIYFDQECEERVSQYREGLGFGPLNCVGYAAT</sequence>
<reference evidence="1 2" key="1">
    <citation type="journal article" date="2020" name="Elife">
        <title>Loss of centromere function drives karyotype evolution in closely related Malassezia species.</title>
        <authorList>
            <person name="Sankaranarayanan S.R."/>
            <person name="Ianiri G."/>
            <person name="Coelho M.A."/>
            <person name="Reza M.H."/>
            <person name="Thimmappa B.C."/>
            <person name="Ganguly P."/>
            <person name="Vadnala R.N."/>
            <person name="Sun S."/>
            <person name="Siddharthan R."/>
            <person name="Tellgren-Roth C."/>
            <person name="Dawson T.L."/>
            <person name="Heitman J."/>
            <person name="Sanyal K."/>
        </authorList>
    </citation>
    <scope>NUCLEOTIDE SEQUENCE [LARGE SCALE GENOMIC DNA]</scope>
    <source>
        <strain evidence="1">CBS14141</strain>
    </source>
</reference>